<dbReference type="InterPro" id="IPR036388">
    <property type="entry name" value="WH-like_DNA-bd_sf"/>
</dbReference>
<gene>
    <name evidence="2" type="ORF">F1599_04730</name>
</gene>
<comment type="caution">
    <text evidence="2">The sequence shown here is derived from an EMBL/GenBank/DDBJ whole genome shotgun (WGS) entry which is preliminary data.</text>
</comment>
<feature type="region of interest" description="Disordered" evidence="1">
    <location>
        <begin position="178"/>
        <end position="242"/>
    </location>
</feature>
<sequence length="242" mass="26206">MTLHRSDAGEPTIVALVEAMKAWQRALDSTLSTSGLTYVKWILLRAVARGDYVRHRPYLGAILIDVEMGEHLLAELHRDRWIAFVDRAGMTCGPAQPEAQPVVPEAERARVQRIAQSLKALHSVSVSPFSSDERTMLSTLLQRMQANLNEFSDRRDAQHADADGEEISLIRAHAMLGASARSSQGSRSSTSSRSPNASASPERAAKASIAVPSAAGKTVECGPMPARPARRKSSPTSLPCRS</sequence>
<evidence type="ECO:0000313" key="3">
    <source>
        <dbReference type="Proteomes" id="UP000324324"/>
    </source>
</evidence>
<proteinExistence type="predicted"/>
<reference evidence="2 3" key="1">
    <citation type="submission" date="2019-09" db="EMBL/GenBank/DDBJ databases">
        <title>Isolation of a novel species in the genus Cupriavidus from patients with sepsis using whole genome sequencing.</title>
        <authorList>
            <person name="Kweon O.J."/>
            <person name="Lee M.-K."/>
        </authorList>
    </citation>
    <scope>NUCLEOTIDE SEQUENCE [LARGE SCALE GENOMIC DNA]</scope>
    <source>
        <strain evidence="2 3">MKL-01</strain>
    </source>
</reference>
<name>A0A5M8B9G7_9BURK</name>
<accession>A0A5M8B9G7</accession>
<evidence type="ECO:0000313" key="2">
    <source>
        <dbReference type="EMBL" id="KAA6129594.1"/>
    </source>
</evidence>
<dbReference type="EMBL" id="VWRN01000017">
    <property type="protein sequence ID" value="KAA6129594.1"/>
    <property type="molecule type" value="Genomic_DNA"/>
</dbReference>
<dbReference type="Gene3D" id="1.10.10.10">
    <property type="entry name" value="Winged helix-like DNA-binding domain superfamily/Winged helix DNA-binding domain"/>
    <property type="match status" value="1"/>
</dbReference>
<feature type="compositionally biased region" description="Low complexity" evidence="1">
    <location>
        <begin position="178"/>
        <end position="215"/>
    </location>
</feature>
<keyword evidence="3" id="KW-1185">Reference proteome</keyword>
<evidence type="ECO:0000256" key="1">
    <source>
        <dbReference type="SAM" id="MobiDB-lite"/>
    </source>
</evidence>
<dbReference type="Proteomes" id="UP000324324">
    <property type="component" value="Unassembled WGS sequence"/>
</dbReference>
<dbReference type="AlphaFoldDB" id="A0A5M8B9G7"/>
<organism evidence="2 3">
    <name type="scientific">Cupriavidus cauae</name>
    <dbReference type="NCBI Taxonomy" id="2608999"/>
    <lineage>
        <taxon>Bacteria</taxon>
        <taxon>Pseudomonadati</taxon>
        <taxon>Pseudomonadota</taxon>
        <taxon>Betaproteobacteria</taxon>
        <taxon>Burkholderiales</taxon>
        <taxon>Burkholderiaceae</taxon>
        <taxon>Cupriavidus</taxon>
    </lineage>
</organism>
<protein>
    <submittedName>
        <fullName evidence="2">Uncharacterized protein</fullName>
    </submittedName>
</protein>
<dbReference type="RefSeq" id="WP_149318069.1">
    <property type="nucleotide sequence ID" value="NZ_CP080294.1"/>
</dbReference>